<dbReference type="GO" id="GO:0005524">
    <property type="term" value="F:ATP binding"/>
    <property type="evidence" value="ECO:0007669"/>
    <property type="project" value="UniProtKB-KW"/>
</dbReference>
<dbReference type="Proteomes" id="UP000050501">
    <property type="component" value="Unassembled WGS sequence"/>
</dbReference>
<organism evidence="5 6">
    <name type="scientific">Levilinea saccharolytica</name>
    <dbReference type="NCBI Taxonomy" id="229921"/>
    <lineage>
        <taxon>Bacteria</taxon>
        <taxon>Bacillati</taxon>
        <taxon>Chloroflexota</taxon>
        <taxon>Anaerolineae</taxon>
        <taxon>Anaerolineales</taxon>
        <taxon>Anaerolineaceae</taxon>
        <taxon>Levilinea</taxon>
    </lineage>
</organism>
<dbReference type="CDD" id="cd17923">
    <property type="entry name" value="DEXHc_Hrq1-like"/>
    <property type="match status" value="1"/>
</dbReference>
<sequence length="846" mass="94255">MTTLSPLEQILSRWQNEPGIAANIVETREIPAREAVFGELFEDIHPGLKRVLESSGITRIYSHQAAAFEAASAGQNVVMSTGTASGKSLGYQLPVLNTLLNDPAARALFLFPTKALGNDQVRSITALLQMLNPISGTVPIHAAAYDGDTPASQRSSIRAQARILLTNPDMLHIGILPHHTNWAEFFRSLRYVVIDEIHIYRGVFGAHLANLVRRLKRVCQFYGAFPTFIMTSATISNPREHAEHLVESPVTLIDQDGSPAGRRFFLIYNPPVIHPDLGLRRSAAAESVRLAQDLWAAKMQTLIFVRSRRAVEILLRDLRDKTNSNDVQGYRSGYLPQERRAIEDGLKQGEVRLAVSTNALELGVDIGGMNAVILVGYPGSIATIRQQAGRAGRRLGDALAVLVASAAPLDQYLARHPEYVLERSPEHALLNADNLVILLQHLRCAAFELSFQEGEKFGAVPMDVLQGLMEFLAADRQVHHSNQRYFWISDQYPANSVSLRTASASPFRLLSTQDPLRMETIGEVDEASANWMVHPGAVYLHAGRSYQVEALDFEQHQARLRPVELDYFTEPIRKTTVQKISTLKEEEVPGGIKGYGELLVTTQVVGYREIQWFTRETLRMVDLEMPATQLRTVGYWVYLNEASLEQLKRSGFWRSDPIQYGPNWERQRQLARQRDRYTCQACGAAEGRSPHHVHHKTPFRMFTSAAEANRLENLITLCPACHRQAEAQVRVRSGLAGLSYLMRQIAPLILMCDLSDIETHVDHESVFSETCPAVVLYDQIPDGIGLSESAYQEHLLLMAQCRDQLVHCGCPDGCPGCVGPSPENGFGGKPETLAMLNQLVPFEDQN</sequence>
<dbReference type="Pfam" id="PF09369">
    <property type="entry name" value="MZB"/>
    <property type="match status" value="1"/>
</dbReference>
<dbReference type="Pfam" id="PF00271">
    <property type="entry name" value="Helicase_C"/>
    <property type="match status" value="1"/>
</dbReference>
<evidence type="ECO:0000256" key="1">
    <source>
        <dbReference type="ARBA" id="ARBA00022741"/>
    </source>
</evidence>
<dbReference type="SUPFAM" id="SSF52540">
    <property type="entry name" value="P-loop containing nucleoside triphosphate hydrolases"/>
    <property type="match status" value="1"/>
</dbReference>
<dbReference type="PROSITE" id="PS51194">
    <property type="entry name" value="HELICASE_CTER"/>
    <property type="match status" value="1"/>
</dbReference>
<dbReference type="GO" id="GO:0006289">
    <property type="term" value="P:nucleotide-excision repair"/>
    <property type="evidence" value="ECO:0007669"/>
    <property type="project" value="TreeGrafter"/>
</dbReference>
<keyword evidence="6" id="KW-1185">Reference proteome</keyword>
<dbReference type="InterPro" id="IPR014001">
    <property type="entry name" value="Helicase_ATP-bd"/>
</dbReference>
<protein>
    <recommendedName>
        <fullName evidence="7">ATP-dependent helicase</fullName>
    </recommendedName>
</protein>
<dbReference type="AlphaFoldDB" id="A0A0P6XYD2"/>
<dbReference type="CDD" id="cd00085">
    <property type="entry name" value="HNHc"/>
    <property type="match status" value="1"/>
</dbReference>
<dbReference type="PANTHER" id="PTHR47957:SF3">
    <property type="entry name" value="ATP-DEPENDENT HELICASE HRQ1"/>
    <property type="match status" value="1"/>
</dbReference>
<comment type="caution">
    <text evidence="5">The sequence shown here is derived from an EMBL/GenBank/DDBJ whole genome shotgun (WGS) entry which is preliminary data.</text>
</comment>
<dbReference type="InterPro" id="IPR011545">
    <property type="entry name" value="DEAD/DEAH_box_helicase_dom"/>
</dbReference>
<feature type="domain" description="Helicase ATP-binding" evidence="3">
    <location>
        <begin position="68"/>
        <end position="253"/>
    </location>
</feature>
<dbReference type="GO" id="GO:0036297">
    <property type="term" value="P:interstrand cross-link repair"/>
    <property type="evidence" value="ECO:0007669"/>
    <property type="project" value="TreeGrafter"/>
</dbReference>
<accession>A0A0P6XYD2</accession>
<evidence type="ECO:0000259" key="3">
    <source>
        <dbReference type="PROSITE" id="PS51192"/>
    </source>
</evidence>
<evidence type="ECO:0008006" key="7">
    <source>
        <dbReference type="Google" id="ProtNLM"/>
    </source>
</evidence>
<gene>
    <name evidence="5" type="ORF">ADN01_06190</name>
</gene>
<feature type="domain" description="Helicase C-terminal" evidence="4">
    <location>
        <begin position="289"/>
        <end position="443"/>
    </location>
</feature>
<dbReference type="Pfam" id="PF22982">
    <property type="entry name" value="WHD_HRQ1"/>
    <property type="match status" value="1"/>
</dbReference>
<dbReference type="Gene3D" id="3.40.50.300">
    <property type="entry name" value="P-loop containing nucleotide triphosphate hydrolases"/>
    <property type="match status" value="2"/>
</dbReference>
<evidence type="ECO:0000256" key="2">
    <source>
        <dbReference type="ARBA" id="ARBA00022840"/>
    </source>
</evidence>
<dbReference type="GO" id="GO:0043138">
    <property type="term" value="F:3'-5' DNA helicase activity"/>
    <property type="evidence" value="ECO:0007669"/>
    <property type="project" value="TreeGrafter"/>
</dbReference>
<keyword evidence="1" id="KW-0547">Nucleotide-binding</keyword>
<dbReference type="SMART" id="SM00487">
    <property type="entry name" value="DEXDc"/>
    <property type="match status" value="1"/>
</dbReference>
<dbReference type="Pfam" id="PF00270">
    <property type="entry name" value="DEAD"/>
    <property type="match status" value="1"/>
</dbReference>
<dbReference type="GO" id="GO:0003676">
    <property type="term" value="F:nucleic acid binding"/>
    <property type="evidence" value="ECO:0007669"/>
    <property type="project" value="InterPro"/>
</dbReference>
<dbReference type="Gene3D" id="1.10.30.50">
    <property type="match status" value="1"/>
</dbReference>
<dbReference type="InterPro" id="IPR001650">
    <property type="entry name" value="Helicase_C-like"/>
</dbReference>
<reference evidence="5 6" key="1">
    <citation type="submission" date="2015-07" db="EMBL/GenBank/DDBJ databases">
        <title>Genome sequence of Levilinea saccharolytica DSM 16555.</title>
        <authorList>
            <person name="Hemp J."/>
            <person name="Ward L.M."/>
            <person name="Pace L.A."/>
            <person name="Fischer W.W."/>
        </authorList>
    </citation>
    <scope>NUCLEOTIDE SEQUENCE [LARGE SCALE GENOMIC DNA]</scope>
    <source>
        <strain evidence="5 6">KIBI-1</strain>
    </source>
</reference>
<dbReference type="CDD" id="cd18797">
    <property type="entry name" value="SF2_C_Hrq"/>
    <property type="match status" value="1"/>
</dbReference>
<dbReference type="PROSITE" id="PS51192">
    <property type="entry name" value="HELICASE_ATP_BIND_1"/>
    <property type="match status" value="1"/>
</dbReference>
<dbReference type="InterPro" id="IPR018973">
    <property type="entry name" value="MZB"/>
</dbReference>
<dbReference type="Pfam" id="PF01844">
    <property type="entry name" value="HNH"/>
    <property type="match status" value="1"/>
</dbReference>
<dbReference type="InterPro" id="IPR055227">
    <property type="entry name" value="HRQ1_WHD"/>
</dbReference>
<dbReference type="GO" id="GO:0004519">
    <property type="term" value="F:endonuclease activity"/>
    <property type="evidence" value="ECO:0007669"/>
    <property type="project" value="InterPro"/>
</dbReference>
<dbReference type="InterPro" id="IPR003615">
    <property type="entry name" value="HNH_nuc"/>
</dbReference>
<keyword evidence="2" id="KW-0067">ATP-binding</keyword>
<evidence type="ECO:0000259" key="4">
    <source>
        <dbReference type="PROSITE" id="PS51194"/>
    </source>
</evidence>
<dbReference type="InterPro" id="IPR002711">
    <property type="entry name" value="HNH"/>
</dbReference>
<dbReference type="SMART" id="SM00507">
    <property type="entry name" value="HNHc"/>
    <property type="match status" value="1"/>
</dbReference>
<dbReference type="STRING" id="229921.ADN01_06190"/>
<evidence type="ECO:0000313" key="5">
    <source>
        <dbReference type="EMBL" id="KPL85127.1"/>
    </source>
</evidence>
<proteinExistence type="predicted"/>
<dbReference type="InterPro" id="IPR027417">
    <property type="entry name" value="P-loop_NTPase"/>
</dbReference>
<dbReference type="GO" id="GO:0008270">
    <property type="term" value="F:zinc ion binding"/>
    <property type="evidence" value="ECO:0007669"/>
    <property type="project" value="InterPro"/>
</dbReference>
<name>A0A0P6XYD2_9CHLR</name>
<dbReference type="SMART" id="SM00490">
    <property type="entry name" value="HELICc"/>
    <property type="match status" value="1"/>
</dbReference>
<evidence type="ECO:0000313" key="6">
    <source>
        <dbReference type="Proteomes" id="UP000050501"/>
    </source>
</evidence>
<dbReference type="EMBL" id="LGCM01000027">
    <property type="protein sequence ID" value="KPL85127.1"/>
    <property type="molecule type" value="Genomic_DNA"/>
</dbReference>
<dbReference type="PANTHER" id="PTHR47957">
    <property type="entry name" value="ATP-DEPENDENT HELICASE HRQ1"/>
    <property type="match status" value="1"/>
</dbReference>